<keyword evidence="1" id="KW-0175">Coiled coil</keyword>
<gene>
    <name evidence="2" type="ORF">GMRT_12331</name>
</gene>
<dbReference type="Proteomes" id="UP000315496">
    <property type="component" value="Chromosome 2"/>
</dbReference>
<dbReference type="EMBL" id="VDLU01000002">
    <property type="protein sequence ID" value="TNJ28371.1"/>
    <property type="molecule type" value="Genomic_DNA"/>
</dbReference>
<name>A0A4Z1T7A0_GIAMU</name>
<dbReference type="VEuPathDB" id="GiardiaDB:GMRT_12331"/>
<evidence type="ECO:0000256" key="1">
    <source>
        <dbReference type="SAM" id="Coils"/>
    </source>
</evidence>
<dbReference type="AlphaFoldDB" id="A0A4Z1T7A0"/>
<comment type="caution">
    <text evidence="2">The sequence shown here is derived from an EMBL/GenBank/DDBJ whole genome shotgun (WGS) entry which is preliminary data.</text>
</comment>
<sequence>MSNTEFWTIAFDFIRCERFHLAALLGCLLLHAFATWESASILRQAQEAVRGIRAKLPLSNASTMVRRFNSVTFRWAACANESVGFLDTAVTLVFSPRADLLWFIYNYFYPVRPWAIFEAHFTPRVPGLYACLIHPRAAAAYHQGFPDMGAYVTEARDSFEPHQGFEVCSGLLKSCVQALTKVGLTLSVIDILSIRDGELVLQISTDSLPTTGPIAAQALTEVIAYLLTFEPIELQERQISKRRDTAKRTINVRTARKRAEEAADTLSARFKALHEKLQDPELMPEERKRVERQLEALDRKQKLLLSKKYFPHMNTKIGGKDKIMTK</sequence>
<evidence type="ECO:0000313" key="3">
    <source>
        <dbReference type="Proteomes" id="UP000315496"/>
    </source>
</evidence>
<feature type="coiled-coil region" evidence="1">
    <location>
        <begin position="256"/>
        <end position="307"/>
    </location>
</feature>
<protein>
    <submittedName>
        <fullName evidence="2">Uncharacterized protein</fullName>
    </submittedName>
</protein>
<keyword evidence="3" id="KW-1185">Reference proteome</keyword>
<organism evidence="2 3">
    <name type="scientific">Giardia muris</name>
    <dbReference type="NCBI Taxonomy" id="5742"/>
    <lineage>
        <taxon>Eukaryota</taxon>
        <taxon>Metamonada</taxon>
        <taxon>Diplomonadida</taxon>
        <taxon>Hexamitidae</taxon>
        <taxon>Giardiinae</taxon>
        <taxon>Giardia</taxon>
    </lineage>
</organism>
<proteinExistence type="predicted"/>
<accession>A0A4Z1T7A0</accession>
<evidence type="ECO:0000313" key="2">
    <source>
        <dbReference type="EMBL" id="TNJ28371.1"/>
    </source>
</evidence>
<reference evidence="2 3" key="1">
    <citation type="submission" date="2019-05" db="EMBL/GenBank/DDBJ databases">
        <title>The compact genome of Giardia muris reveals important steps in the evolution of intestinal protozoan parasites.</title>
        <authorList>
            <person name="Xu F."/>
            <person name="Jimenez-Gonzalez A."/>
            <person name="Einarsson E."/>
            <person name="Astvaldsson A."/>
            <person name="Peirasmaki D."/>
            <person name="Eckmann L."/>
            <person name="Andersson J.O."/>
            <person name="Svard S.G."/>
            <person name="Jerlstrom-Hultqvist J."/>
        </authorList>
    </citation>
    <scope>NUCLEOTIDE SEQUENCE [LARGE SCALE GENOMIC DNA]</scope>
    <source>
        <strain evidence="2 3">Roberts-Thomson</strain>
    </source>
</reference>